<dbReference type="EMBL" id="DVLU01000032">
    <property type="protein sequence ID" value="HIT85025.1"/>
    <property type="molecule type" value="Genomic_DNA"/>
</dbReference>
<sequence length="306" mass="35368">MKTLKKQKGAGANKRLAHIKRQFNGWLLIVPAAVVIYFMIVRPQILGIAWSFFDMRGYSIKEFNGLENYRVILSNTDFLKILWNTFQYVLWSLIGYIVPIIVAVVLNEVVHFRRFFRFVVYFPSVLPGTAVMLLWFMMFYPDQAGLLNMVLTNVFGMEPYEWLQDSRFTILYIVVSMTWNSAGMTALYYFASLQGVSRELYEAALIDGAGFIKRFRSITFPHISGILLLFLIKQIMGVFQIVDQPMQMTGGGPGNASMTLGYWSYKYAFEYNKPQYSMVIGVIMFIILMILTSFYFAADKKVQSKY</sequence>
<keyword evidence="6 7" id="KW-0472">Membrane</keyword>
<gene>
    <name evidence="9" type="ORF">IAA60_03850</name>
</gene>
<feature type="domain" description="ABC transmembrane type-1" evidence="8">
    <location>
        <begin position="85"/>
        <end position="295"/>
    </location>
</feature>
<evidence type="ECO:0000256" key="3">
    <source>
        <dbReference type="ARBA" id="ARBA00022475"/>
    </source>
</evidence>
<evidence type="ECO:0000313" key="10">
    <source>
        <dbReference type="Proteomes" id="UP000824165"/>
    </source>
</evidence>
<comment type="similarity">
    <text evidence="7">Belongs to the binding-protein-dependent transport system permease family.</text>
</comment>
<dbReference type="Proteomes" id="UP000824165">
    <property type="component" value="Unassembled WGS sequence"/>
</dbReference>
<evidence type="ECO:0000256" key="5">
    <source>
        <dbReference type="ARBA" id="ARBA00022989"/>
    </source>
</evidence>
<proteinExistence type="inferred from homology"/>
<evidence type="ECO:0000256" key="7">
    <source>
        <dbReference type="RuleBase" id="RU363032"/>
    </source>
</evidence>
<evidence type="ECO:0000256" key="6">
    <source>
        <dbReference type="ARBA" id="ARBA00023136"/>
    </source>
</evidence>
<reference evidence="9" key="1">
    <citation type="submission" date="2020-10" db="EMBL/GenBank/DDBJ databases">
        <authorList>
            <person name="Gilroy R."/>
        </authorList>
    </citation>
    <scope>NUCLEOTIDE SEQUENCE</scope>
    <source>
        <strain evidence="9">CHK181-108</strain>
    </source>
</reference>
<keyword evidence="5 7" id="KW-1133">Transmembrane helix</keyword>
<dbReference type="PROSITE" id="PS50928">
    <property type="entry name" value="ABC_TM1"/>
    <property type="match status" value="1"/>
</dbReference>
<dbReference type="Gene3D" id="1.10.3720.10">
    <property type="entry name" value="MetI-like"/>
    <property type="match status" value="1"/>
</dbReference>
<feature type="transmembrane region" description="Helical" evidence="7">
    <location>
        <begin position="23"/>
        <end position="40"/>
    </location>
</feature>
<dbReference type="GO" id="GO:0005886">
    <property type="term" value="C:plasma membrane"/>
    <property type="evidence" value="ECO:0007669"/>
    <property type="project" value="UniProtKB-SubCell"/>
</dbReference>
<evidence type="ECO:0000256" key="2">
    <source>
        <dbReference type="ARBA" id="ARBA00022448"/>
    </source>
</evidence>
<feature type="transmembrane region" description="Helical" evidence="7">
    <location>
        <begin position="88"/>
        <end position="106"/>
    </location>
</feature>
<name>A0A9D1H2B5_9FIRM</name>
<feature type="transmembrane region" description="Helical" evidence="7">
    <location>
        <begin position="118"/>
        <end position="140"/>
    </location>
</feature>
<dbReference type="Pfam" id="PF00528">
    <property type="entry name" value="BPD_transp_1"/>
    <property type="match status" value="1"/>
</dbReference>
<dbReference type="SUPFAM" id="SSF161098">
    <property type="entry name" value="MetI-like"/>
    <property type="match status" value="1"/>
</dbReference>
<dbReference type="PANTHER" id="PTHR30193">
    <property type="entry name" value="ABC TRANSPORTER PERMEASE PROTEIN"/>
    <property type="match status" value="1"/>
</dbReference>
<feature type="transmembrane region" description="Helical" evidence="7">
    <location>
        <begin position="170"/>
        <end position="191"/>
    </location>
</feature>
<feature type="transmembrane region" description="Helical" evidence="7">
    <location>
        <begin position="276"/>
        <end position="298"/>
    </location>
</feature>
<keyword evidence="4 7" id="KW-0812">Transmembrane</keyword>
<dbReference type="PANTHER" id="PTHR30193:SF41">
    <property type="entry name" value="DIACETYLCHITOBIOSE UPTAKE SYSTEM PERMEASE PROTEIN NGCF"/>
    <property type="match status" value="1"/>
</dbReference>
<reference evidence="9" key="2">
    <citation type="journal article" date="2021" name="PeerJ">
        <title>Extensive microbial diversity within the chicken gut microbiome revealed by metagenomics and culture.</title>
        <authorList>
            <person name="Gilroy R."/>
            <person name="Ravi A."/>
            <person name="Getino M."/>
            <person name="Pursley I."/>
            <person name="Horton D.L."/>
            <person name="Alikhan N.F."/>
            <person name="Baker D."/>
            <person name="Gharbi K."/>
            <person name="Hall N."/>
            <person name="Watson M."/>
            <person name="Adriaenssens E.M."/>
            <person name="Foster-Nyarko E."/>
            <person name="Jarju S."/>
            <person name="Secka A."/>
            <person name="Antonio M."/>
            <person name="Oren A."/>
            <person name="Chaudhuri R.R."/>
            <person name="La Ragione R."/>
            <person name="Hildebrand F."/>
            <person name="Pallen M.J."/>
        </authorList>
    </citation>
    <scope>NUCLEOTIDE SEQUENCE</scope>
    <source>
        <strain evidence="9">CHK181-108</strain>
    </source>
</reference>
<keyword evidence="2 7" id="KW-0813">Transport</keyword>
<dbReference type="CDD" id="cd06261">
    <property type="entry name" value="TM_PBP2"/>
    <property type="match status" value="1"/>
</dbReference>
<evidence type="ECO:0000256" key="4">
    <source>
        <dbReference type="ARBA" id="ARBA00022692"/>
    </source>
</evidence>
<comment type="subcellular location">
    <subcellularLocation>
        <location evidence="1 7">Cell membrane</location>
        <topology evidence="1 7">Multi-pass membrane protein</topology>
    </subcellularLocation>
</comment>
<dbReference type="GO" id="GO:0055085">
    <property type="term" value="P:transmembrane transport"/>
    <property type="evidence" value="ECO:0007669"/>
    <property type="project" value="InterPro"/>
</dbReference>
<evidence type="ECO:0000313" key="9">
    <source>
        <dbReference type="EMBL" id="HIT85025.1"/>
    </source>
</evidence>
<organism evidence="9 10">
    <name type="scientific">Candidatus Ornithomonoglobus intestinigallinarum</name>
    <dbReference type="NCBI Taxonomy" id="2840894"/>
    <lineage>
        <taxon>Bacteria</taxon>
        <taxon>Bacillati</taxon>
        <taxon>Bacillota</taxon>
        <taxon>Clostridia</taxon>
        <taxon>Candidatus Ornithomonoglobus</taxon>
    </lineage>
</organism>
<protein>
    <submittedName>
        <fullName evidence="9">Sugar ABC transporter permease</fullName>
    </submittedName>
</protein>
<dbReference type="InterPro" id="IPR051393">
    <property type="entry name" value="ABC_transporter_permease"/>
</dbReference>
<evidence type="ECO:0000259" key="8">
    <source>
        <dbReference type="PROSITE" id="PS50928"/>
    </source>
</evidence>
<dbReference type="AlphaFoldDB" id="A0A9D1H2B5"/>
<comment type="caution">
    <text evidence="9">The sequence shown here is derived from an EMBL/GenBank/DDBJ whole genome shotgun (WGS) entry which is preliminary data.</text>
</comment>
<keyword evidence="3" id="KW-1003">Cell membrane</keyword>
<feature type="transmembrane region" description="Helical" evidence="7">
    <location>
        <begin position="223"/>
        <end position="242"/>
    </location>
</feature>
<accession>A0A9D1H2B5</accession>
<dbReference type="InterPro" id="IPR000515">
    <property type="entry name" value="MetI-like"/>
</dbReference>
<dbReference type="InterPro" id="IPR035906">
    <property type="entry name" value="MetI-like_sf"/>
</dbReference>
<evidence type="ECO:0000256" key="1">
    <source>
        <dbReference type="ARBA" id="ARBA00004651"/>
    </source>
</evidence>